<evidence type="ECO:0000313" key="3">
    <source>
        <dbReference type="EMBL" id="GGI97863.1"/>
    </source>
</evidence>
<dbReference type="EMBL" id="BMOC01000002">
    <property type="protein sequence ID" value="GGI97863.1"/>
    <property type="molecule type" value="Genomic_DNA"/>
</dbReference>
<keyword evidence="1" id="KW-0472">Membrane</keyword>
<protein>
    <submittedName>
        <fullName evidence="3">Membrane protein</fullName>
    </submittedName>
</protein>
<comment type="caution">
    <text evidence="3">The sequence shown here is derived from an EMBL/GenBank/DDBJ whole genome shotgun (WGS) entry which is preliminary data.</text>
</comment>
<name>A0A830EPN3_9EURY</name>
<dbReference type="Pfam" id="PF07670">
    <property type="entry name" value="Gate"/>
    <property type="match status" value="1"/>
</dbReference>
<evidence type="ECO:0000313" key="4">
    <source>
        <dbReference type="Proteomes" id="UP000653099"/>
    </source>
</evidence>
<feature type="transmembrane region" description="Helical" evidence="1">
    <location>
        <begin position="447"/>
        <end position="471"/>
    </location>
</feature>
<dbReference type="RefSeq" id="WP_188785787.1">
    <property type="nucleotide sequence ID" value="NZ_BMOC01000002.1"/>
</dbReference>
<dbReference type="OrthoDB" id="200968at2157"/>
<feature type="transmembrane region" description="Helical" evidence="1">
    <location>
        <begin position="76"/>
        <end position="95"/>
    </location>
</feature>
<feature type="transmembrane region" description="Helical" evidence="1">
    <location>
        <begin position="414"/>
        <end position="435"/>
    </location>
</feature>
<feature type="transmembrane region" description="Helical" evidence="1">
    <location>
        <begin position="340"/>
        <end position="360"/>
    </location>
</feature>
<feature type="transmembrane region" description="Helical" evidence="1">
    <location>
        <begin position="116"/>
        <end position="134"/>
    </location>
</feature>
<organism evidence="3 4">
    <name type="scientific">Halobellus salinus</name>
    <dbReference type="NCBI Taxonomy" id="931585"/>
    <lineage>
        <taxon>Archaea</taxon>
        <taxon>Methanobacteriati</taxon>
        <taxon>Methanobacteriota</taxon>
        <taxon>Stenosarchaea group</taxon>
        <taxon>Halobacteria</taxon>
        <taxon>Halobacteriales</taxon>
        <taxon>Haloferacaceae</taxon>
        <taxon>Halobellus</taxon>
    </lineage>
</organism>
<accession>A0A830EPN3</accession>
<proteinExistence type="predicted"/>
<feature type="transmembrane region" description="Helical" evidence="1">
    <location>
        <begin position="232"/>
        <end position="253"/>
    </location>
</feature>
<keyword evidence="1" id="KW-0812">Transmembrane</keyword>
<reference evidence="3" key="1">
    <citation type="journal article" date="2014" name="Int. J. Syst. Evol. Microbiol.">
        <title>Complete genome sequence of Corynebacterium casei LMG S-19264T (=DSM 44701T), isolated from a smear-ripened cheese.</title>
        <authorList>
            <consortium name="US DOE Joint Genome Institute (JGI-PGF)"/>
            <person name="Walter F."/>
            <person name="Albersmeier A."/>
            <person name="Kalinowski J."/>
            <person name="Ruckert C."/>
        </authorList>
    </citation>
    <scope>NUCLEOTIDE SEQUENCE</scope>
    <source>
        <strain evidence="3">JCM 14359</strain>
    </source>
</reference>
<evidence type="ECO:0000259" key="2">
    <source>
        <dbReference type="Pfam" id="PF07670"/>
    </source>
</evidence>
<keyword evidence="4" id="KW-1185">Reference proteome</keyword>
<dbReference type="AlphaFoldDB" id="A0A830EPN3"/>
<gene>
    <name evidence="3" type="ORF">GCM10008995_04710</name>
</gene>
<dbReference type="Proteomes" id="UP000653099">
    <property type="component" value="Unassembled WGS sequence"/>
</dbReference>
<sequence length="476" mass="50833">MATEQKDSVYTLDSDPSPRRITDIDLNEFESGAVAKFAAAFAIGAFFFLLPIPWQGEVTVPFDIVVSQVTETFPDAVGVYSLAIIVAGGVLTTLAELDDRDIVSFGYDLSYFESSGLFWALRIAGAVLAPIMFFKLGPGLLHTPSTGGFMWGTLIYSVGVIIPIGAIFITIFVELGGLEFVGTLARPVMKPLFKLPGRAALDSLASWVGSYSVGFYVTRNVFEIGGYNKREVFTIATCFSTVSIGFVGVVAATVEMLDLFPVIFGAYFVCVVITAAILVRLPPISTMPDEYIAKPDPEIPFRGSPGEYFRFAVSEAVEKAAEGETFLGAAKRGFVDGLKLTSLILGTILAVGLAATLLSANTPTFDILGAPLVPVVSALGIPNPEVVAPATIVGITEMYVPVLLVVEAEPMARFFIAVLAVSQLIFFSAVGPMAMDMFSDVPIRFRDLVALFVMRTVILVPLIAGITHLVVGMGLL</sequence>
<feature type="transmembrane region" description="Helical" evidence="1">
    <location>
        <begin position="259"/>
        <end position="279"/>
    </location>
</feature>
<feature type="transmembrane region" description="Helical" evidence="1">
    <location>
        <begin position="154"/>
        <end position="181"/>
    </location>
</feature>
<keyword evidence="1" id="KW-1133">Transmembrane helix</keyword>
<feature type="domain" description="Nucleoside transporter/FeoB GTPase Gate" evidence="2">
    <location>
        <begin position="156"/>
        <end position="254"/>
    </location>
</feature>
<feature type="transmembrane region" description="Helical" evidence="1">
    <location>
        <begin position="37"/>
        <end position="56"/>
    </location>
</feature>
<evidence type="ECO:0000256" key="1">
    <source>
        <dbReference type="SAM" id="Phobius"/>
    </source>
</evidence>
<reference evidence="3" key="2">
    <citation type="submission" date="2020-09" db="EMBL/GenBank/DDBJ databases">
        <authorList>
            <person name="Sun Q."/>
            <person name="Ohkuma M."/>
        </authorList>
    </citation>
    <scope>NUCLEOTIDE SEQUENCE</scope>
    <source>
        <strain evidence="3">JCM 14359</strain>
    </source>
</reference>
<dbReference type="InterPro" id="IPR011642">
    <property type="entry name" value="Gate_dom"/>
</dbReference>